<evidence type="ECO:0000313" key="2">
    <source>
        <dbReference type="Proteomes" id="UP001239111"/>
    </source>
</evidence>
<accession>A0ACC2PB63</accession>
<protein>
    <submittedName>
        <fullName evidence="1">Uncharacterized protein</fullName>
    </submittedName>
</protein>
<comment type="caution">
    <text evidence="1">The sequence shown here is derived from an EMBL/GenBank/DDBJ whole genome shotgun (WGS) entry which is preliminary data.</text>
</comment>
<organism evidence="1 2">
    <name type="scientific">Eretmocerus hayati</name>
    <dbReference type="NCBI Taxonomy" id="131215"/>
    <lineage>
        <taxon>Eukaryota</taxon>
        <taxon>Metazoa</taxon>
        <taxon>Ecdysozoa</taxon>
        <taxon>Arthropoda</taxon>
        <taxon>Hexapoda</taxon>
        <taxon>Insecta</taxon>
        <taxon>Pterygota</taxon>
        <taxon>Neoptera</taxon>
        <taxon>Endopterygota</taxon>
        <taxon>Hymenoptera</taxon>
        <taxon>Apocrita</taxon>
        <taxon>Proctotrupomorpha</taxon>
        <taxon>Chalcidoidea</taxon>
        <taxon>Aphelinidae</taxon>
        <taxon>Aphelininae</taxon>
        <taxon>Eretmocerus</taxon>
    </lineage>
</organism>
<sequence length="701" mass="78247">MQVSPQRLLLPLAISFSLTGIGVLLIYYVNKKKSDNQKRHENGNSEQVIEMTIPREYVPLVVGRGGTVIDCIQKTTKTKIKFLEEKNVDHLKRTCTITGDAENIKLAKEKIKRILTDQPVVETYEINVPYKTIMRMMERGGAILNHIQNSSNAKVIYEANSPVADSNSMRRVILKGTSQQISNAFVQIEDQVRQDKKLQSQVESSALNRTPRVRTSPSHLVESKSREDTLTKEIFGSLGDGSLIEVFVSAAENPSQFYIQVTGHPHTSLDGLVKEMTEYYDCEENREIHSLKNITVGKVVAAKFSVDNKWYRGEVIDDLQNNLYNVYFVDFGDKEKVDHEGIFELRTDFLSLRYQAIECSLAGVKPREEEWSMAACETFFLLSSVAQWQPCMAKITGYKKRAAQSGSSKREGSPIPLVELYEKRGDQLLSIGQELIKRNVASPAENEPSSATDVSVSLPRNRNSSQVQNPDLGYSVEALAKSPGLQVPKKIESIDLSAPLNIPANPSQSFLENERNPQVMQNGNSNGNPHGKIKPRVKNPFKIVKPVRHYNVMPAGIEDELTDDDDGMEMDLYPEPCLLAKPKNFEKSQQASLLILINFSINAEAGARYIAIPIDNVDVIELSPVGPTNPIINPSTSGLSQRYPRQASPIAEVYPHQTRSSEPSEPITRHLGAHVLDYVDFGAHTGPNGAFSWYADFPSHH</sequence>
<proteinExistence type="predicted"/>
<gene>
    <name evidence="1" type="ORF">QAD02_016465</name>
</gene>
<dbReference type="EMBL" id="CM056742">
    <property type="protein sequence ID" value="KAJ8680678.1"/>
    <property type="molecule type" value="Genomic_DNA"/>
</dbReference>
<name>A0ACC2PB63_9HYME</name>
<keyword evidence="2" id="KW-1185">Reference proteome</keyword>
<dbReference type="Proteomes" id="UP001239111">
    <property type="component" value="Chromosome 2"/>
</dbReference>
<evidence type="ECO:0000313" key="1">
    <source>
        <dbReference type="EMBL" id="KAJ8680678.1"/>
    </source>
</evidence>
<reference evidence="1" key="1">
    <citation type="submission" date="2023-04" db="EMBL/GenBank/DDBJ databases">
        <title>A chromosome-level genome assembly of the parasitoid wasp Eretmocerus hayati.</title>
        <authorList>
            <person name="Zhong Y."/>
            <person name="Liu S."/>
            <person name="Liu Y."/>
        </authorList>
    </citation>
    <scope>NUCLEOTIDE SEQUENCE</scope>
    <source>
        <strain evidence="1">ZJU_SS_LIU_2023</strain>
    </source>
</reference>